<feature type="compositionally biased region" description="Acidic residues" evidence="1">
    <location>
        <begin position="166"/>
        <end position="195"/>
    </location>
</feature>
<dbReference type="EMBL" id="LWDD02001335">
    <property type="protein sequence ID" value="KAE8249187.1"/>
    <property type="molecule type" value="Genomic_DNA"/>
</dbReference>
<evidence type="ECO:0000313" key="2">
    <source>
        <dbReference type="EMBL" id="CAD6911759.1"/>
    </source>
</evidence>
<feature type="region of interest" description="Disordered" evidence="1">
    <location>
        <begin position="19"/>
        <end position="44"/>
    </location>
</feature>
<gene>
    <name evidence="3" type="ORF">A4X03_0g6651</name>
    <name evidence="2" type="ORF">JKIAZH3_G9903</name>
</gene>
<reference evidence="2" key="3">
    <citation type="submission" date="2020-10" db="EMBL/GenBank/DDBJ databases">
        <authorList>
            <person name="Sedaghatjoo S."/>
        </authorList>
    </citation>
    <scope>NUCLEOTIDE SEQUENCE</scope>
    <source>
        <strain evidence="2">AZH3</strain>
    </source>
</reference>
<reference evidence="3" key="2">
    <citation type="journal article" date="2019" name="IMA Fungus">
        <title>Genome sequencing and comparison of five Tilletia species to identify candidate genes for the detection of regulated species infecting wheat.</title>
        <authorList>
            <person name="Nguyen H.D.T."/>
            <person name="Sultana T."/>
            <person name="Kesanakurti P."/>
            <person name="Hambleton S."/>
        </authorList>
    </citation>
    <scope>NUCLEOTIDE SEQUENCE</scope>
    <source>
        <strain evidence="3">DAOMC 238032</strain>
    </source>
</reference>
<evidence type="ECO:0000256" key="1">
    <source>
        <dbReference type="SAM" id="MobiDB-lite"/>
    </source>
</evidence>
<feature type="compositionally biased region" description="Low complexity" evidence="1">
    <location>
        <begin position="19"/>
        <end position="33"/>
    </location>
</feature>
<dbReference type="Proteomes" id="UP000077671">
    <property type="component" value="Unassembled WGS sequence"/>
</dbReference>
<name>A0A8T8SVV6_9BASI</name>
<evidence type="ECO:0000313" key="5">
    <source>
        <dbReference type="Proteomes" id="UP000836402"/>
    </source>
</evidence>
<feature type="region of interest" description="Disordered" evidence="1">
    <location>
        <begin position="106"/>
        <end position="139"/>
    </location>
</feature>
<comment type="caution">
    <text evidence="3">The sequence shown here is derived from an EMBL/GenBank/DDBJ whole genome shotgun (WGS) entry which is preliminary data.</text>
</comment>
<dbReference type="AlphaFoldDB" id="A0A8T8SVV6"/>
<organism evidence="3 4">
    <name type="scientific">Tilletia caries</name>
    <name type="common">wheat bunt fungus</name>
    <dbReference type="NCBI Taxonomy" id="13290"/>
    <lineage>
        <taxon>Eukaryota</taxon>
        <taxon>Fungi</taxon>
        <taxon>Dikarya</taxon>
        <taxon>Basidiomycota</taxon>
        <taxon>Ustilaginomycotina</taxon>
        <taxon>Exobasidiomycetes</taxon>
        <taxon>Tilletiales</taxon>
        <taxon>Tilletiaceae</taxon>
        <taxon>Tilletia</taxon>
    </lineage>
</organism>
<evidence type="ECO:0000313" key="3">
    <source>
        <dbReference type="EMBL" id="KAE8249187.1"/>
    </source>
</evidence>
<proteinExistence type="predicted"/>
<evidence type="ECO:0000313" key="4">
    <source>
        <dbReference type="Proteomes" id="UP000077671"/>
    </source>
</evidence>
<dbReference type="EMBL" id="CAJHJG010001366">
    <property type="protein sequence ID" value="CAD6911759.1"/>
    <property type="molecule type" value="Genomic_DNA"/>
</dbReference>
<dbReference type="Proteomes" id="UP000836402">
    <property type="component" value="Unassembled WGS sequence"/>
</dbReference>
<feature type="region of interest" description="Disordered" evidence="1">
    <location>
        <begin position="162"/>
        <end position="195"/>
    </location>
</feature>
<keyword evidence="5" id="KW-1185">Reference proteome</keyword>
<protein>
    <submittedName>
        <fullName evidence="3">Uncharacterized protein</fullName>
    </submittedName>
</protein>
<reference evidence="3" key="1">
    <citation type="submission" date="2016-04" db="EMBL/GenBank/DDBJ databases">
        <authorList>
            <person name="Nguyen H.D."/>
            <person name="Kesanakurti P."/>
            <person name="Cullis J."/>
            <person name="Levesque C.A."/>
            <person name="Hambleton S."/>
        </authorList>
    </citation>
    <scope>NUCLEOTIDE SEQUENCE</scope>
    <source>
        <strain evidence="3">DAOMC 238032</strain>
    </source>
</reference>
<sequence length="342" mass="37861">MTSSSPIIILSSSPDPRMVANRAAAASRVKSSATPSPKPHRHRPQALRIYSTLDARRMPLVGGHPLTLSPFNTQSPRRGRGVRLAPTRLRFGPHVFAGRRLRRRRGGLRRPLGAPIRSEFEKDDAQHPSTPAYAHEEEDEAILTQTTASDEGADAHQEVAKLWGDPDGDWAPADEESLADDENDEDDKSLEEEPEDVIVEDPGDDVLDGVFPDLLQQEEGDDLFIVIEGALLNDLLAEGATADEPIIIEDDYQVQESAITRAIVCTWTHYDHTEVPLQPWTHEDAGPSHAGHRSYACRRLNHGEVQIRHASGQWIPSWRARLNRPALPPVCDDCDPQVESAV</sequence>
<accession>A0A8T8SVV6</accession>